<keyword evidence="2" id="KW-0813">Transport</keyword>
<keyword evidence="8 9" id="KW-0472">Membrane</keyword>
<comment type="subcellular location">
    <subcellularLocation>
        <location evidence="1">Membrane</location>
    </subcellularLocation>
</comment>
<dbReference type="NCBIfam" id="TIGR00964">
    <property type="entry name" value="secE_bact"/>
    <property type="match status" value="1"/>
</dbReference>
<dbReference type="InterPro" id="IPR005807">
    <property type="entry name" value="SecE_bac"/>
</dbReference>
<keyword evidence="7" id="KW-0811">Translocation</keyword>
<evidence type="ECO:0000256" key="3">
    <source>
        <dbReference type="ARBA" id="ARBA00022475"/>
    </source>
</evidence>
<gene>
    <name evidence="10" type="ORF">MGWOODY_Clf772</name>
</gene>
<dbReference type="GO" id="GO:0006886">
    <property type="term" value="P:intracellular protein transport"/>
    <property type="evidence" value="ECO:0007669"/>
    <property type="project" value="InterPro"/>
</dbReference>
<evidence type="ECO:0000256" key="4">
    <source>
        <dbReference type="ARBA" id="ARBA00022692"/>
    </source>
</evidence>
<keyword evidence="6 9" id="KW-1133">Transmembrane helix</keyword>
<dbReference type="GO" id="GO:0043952">
    <property type="term" value="P:protein transport by the Sec complex"/>
    <property type="evidence" value="ECO:0007669"/>
    <property type="project" value="TreeGrafter"/>
</dbReference>
<dbReference type="InterPro" id="IPR038379">
    <property type="entry name" value="SecE_sf"/>
</dbReference>
<dbReference type="Pfam" id="PF00584">
    <property type="entry name" value="SecE"/>
    <property type="match status" value="1"/>
</dbReference>
<feature type="transmembrane region" description="Helical" evidence="9">
    <location>
        <begin position="44"/>
        <end position="65"/>
    </location>
</feature>
<keyword evidence="3" id="KW-1003">Cell membrane</keyword>
<reference evidence="10" key="1">
    <citation type="submission" date="2015-10" db="EMBL/GenBank/DDBJ databases">
        <authorList>
            <person name="Gilbert D.G."/>
        </authorList>
    </citation>
    <scope>NUCLEOTIDE SEQUENCE</scope>
</reference>
<dbReference type="EMBL" id="FAXA01000246">
    <property type="protein sequence ID" value="CUV04879.1"/>
    <property type="molecule type" value="Genomic_DNA"/>
</dbReference>
<evidence type="ECO:0000256" key="9">
    <source>
        <dbReference type="SAM" id="Phobius"/>
    </source>
</evidence>
<evidence type="ECO:0008006" key="11">
    <source>
        <dbReference type="Google" id="ProtNLM"/>
    </source>
</evidence>
<evidence type="ECO:0000256" key="8">
    <source>
        <dbReference type="ARBA" id="ARBA00023136"/>
    </source>
</evidence>
<dbReference type="GO" id="GO:0009306">
    <property type="term" value="P:protein secretion"/>
    <property type="evidence" value="ECO:0007669"/>
    <property type="project" value="InterPro"/>
</dbReference>
<evidence type="ECO:0000256" key="7">
    <source>
        <dbReference type="ARBA" id="ARBA00023010"/>
    </source>
</evidence>
<dbReference type="PANTHER" id="PTHR33910:SF1">
    <property type="entry name" value="PROTEIN TRANSLOCASE SUBUNIT SECE"/>
    <property type="match status" value="1"/>
</dbReference>
<dbReference type="InterPro" id="IPR001901">
    <property type="entry name" value="Translocase_SecE/Sec61-g"/>
</dbReference>
<proteinExistence type="inferred from homology"/>
<dbReference type="Gene3D" id="1.20.5.1030">
    <property type="entry name" value="Preprotein translocase secy subunit"/>
    <property type="match status" value="1"/>
</dbReference>
<dbReference type="GO" id="GO:0006605">
    <property type="term" value="P:protein targeting"/>
    <property type="evidence" value="ECO:0007669"/>
    <property type="project" value="InterPro"/>
</dbReference>
<keyword evidence="4 9" id="KW-0812">Transmembrane</keyword>
<evidence type="ECO:0000313" key="10">
    <source>
        <dbReference type="EMBL" id="CUV04879.1"/>
    </source>
</evidence>
<evidence type="ECO:0000256" key="5">
    <source>
        <dbReference type="ARBA" id="ARBA00022927"/>
    </source>
</evidence>
<name>A0A160VDR5_9ZZZZ</name>
<dbReference type="PANTHER" id="PTHR33910">
    <property type="entry name" value="PROTEIN TRANSLOCASE SUBUNIT SECE"/>
    <property type="match status" value="1"/>
</dbReference>
<dbReference type="HAMAP" id="MF_00422">
    <property type="entry name" value="SecE"/>
    <property type="match status" value="1"/>
</dbReference>
<evidence type="ECO:0000256" key="1">
    <source>
        <dbReference type="ARBA" id="ARBA00004370"/>
    </source>
</evidence>
<sequence>MARASTRSQRIVAPSGGGSVGPVTFLQETYSELRKSVWPSREETARLTVVVIVLAIAAGFFLGGLDRVFAELFSRIIFR</sequence>
<dbReference type="PROSITE" id="PS01067">
    <property type="entry name" value="SECE_SEC61G"/>
    <property type="match status" value="1"/>
</dbReference>
<accession>A0A160VDR5</accession>
<keyword evidence="5" id="KW-0653">Protein transport</keyword>
<dbReference type="GO" id="GO:0008320">
    <property type="term" value="F:protein transmembrane transporter activity"/>
    <property type="evidence" value="ECO:0007669"/>
    <property type="project" value="InterPro"/>
</dbReference>
<dbReference type="AlphaFoldDB" id="A0A160VDR5"/>
<organism evidence="10">
    <name type="scientific">hydrothermal vent metagenome</name>
    <dbReference type="NCBI Taxonomy" id="652676"/>
    <lineage>
        <taxon>unclassified sequences</taxon>
        <taxon>metagenomes</taxon>
        <taxon>ecological metagenomes</taxon>
    </lineage>
</organism>
<evidence type="ECO:0000256" key="6">
    <source>
        <dbReference type="ARBA" id="ARBA00022989"/>
    </source>
</evidence>
<protein>
    <recommendedName>
        <fullName evidence="11">Protein translocase subunit SecE</fullName>
    </recommendedName>
</protein>
<dbReference type="GO" id="GO:0005886">
    <property type="term" value="C:plasma membrane"/>
    <property type="evidence" value="ECO:0007669"/>
    <property type="project" value="TreeGrafter"/>
</dbReference>
<evidence type="ECO:0000256" key="2">
    <source>
        <dbReference type="ARBA" id="ARBA00022448"/>
    </source>
</evidence>